<dbReference type="InterPro" id="IPR040410">
    <property type="entry name" value="UPF0658_Golgi"/>
</dbReference>
<keyword evidence="4" id="KW-1185">Reference proteome</keyword>
<proteinExistence type="predicted"/>
<name>A0A9W8LAV7_9FUNG</name>
<feature type="transmembrane region" description="Helical" evidence="2">
    <location>
        <begin position="113"/>
        <end position="135"/>
    </location>
</feature>
<evidence type="ECO:0000313" key="4">
    <source>
        <dbReference type="Proteomes" id="UP001140011"/>
    </source>
</evidence>
<dbReference type="EMBL" id="JANBUH010000237">
    <property type="protein sequence ID" value="KAJ2752895.1"/>
    <property type="molecule type" value="Genomic_DNA"/>
</dbReference>
<feature type="transmembrane region" description="Helical" evidence="2">
    <location>
        <begin position="54"/>
        <end position="77"/>
    </location>
</feature>
<feature type="transmembrane region" description="Helical" evidence="2">
    <location>
        <begin position="266"/>
        <end position="289"/>
    </location>
</feature>
<keyword evidence="2" id="KW-0812">Transmembrane</keyword>
<keyword evidence="2" id="KW-0472">Membrane</keyword>
<accession>A0A9W8LAV7</accession>
<feature type="transmembrane region" description="Helical" evidence="2">
    <location>
        <begin position="226"/>
        <end position="246"/>
    </location>
</feature>
<gene>
    <name evidence="3" type="ORF">GGI19_003509</name>
</gene>
<dbReference type="PANTHER" id="PTHR34391">
    <property type="entry name" value="UPF0658 GOLGI APPARATUS MEMBRANE PROTEIN C1952.10C-RELATED"/>
    <property type="match status" value="1"/>
</dbReference>
<feature type="transmembrane region" description="Helical" evidence="2">
    <location>
        <begin position="202"/>
        <end position="220"/>
    </location>
</feature>
<dbReference type="Proteomes" id="UP001140011">
    <property type="component" value="Unassembled WGS sequence"/>
</dbReference>
<dbReference type="GO" id="GO:0005794">
    <property type="term" value="C:Golgi apparatus"/>
    <property type="evidence" value="ECO:0007669"/>
    <property type="project" value="TreeGrafter"/>
</dbReference>
<dbReference type="AlphaFoldDB" id="A0A9W8LAV7"/>
<sequence length="622" mass="66732">MLTSPLLRGGSWSPASQIFLAIAACQAIVNISLESCFISRLRSDQPDISHQTSLYIVYDSGFIAAQIFAFLLSYAALHVRSEPLVTAATAFDLLLLLIQAAQLAQTGPMLGMAALQAISIAVLAIGGIGKTWLVWRQLKKQFGWQVYRALGADLKMQRMFYYHQILLSLATLAAFFFLELWLQLATITKQTGGREGGWMQNIIILFVCAVVLCMCLFAAVQELLWLMYGSVCVLAISPAFFIYKLVVVNRHVAADKVDAYAAGRKYMTFFLVILLLLDIALTAISLVVARTFGKGLRQRLRHFQILARGEVDLETMSRAGPSAQLSVSSSMADVPPTQPVSPYGFATILTGAKSSLKESSLHFRALFSGLDLPSDRETVRSLHSVSVGKWEQETPGLANPQLFNIFDSPASSMSCVAPRGLGASSLRSGSEKCLSPPPRAQSKRAQPSSIASNSSMQFGSRSTAHGTFVLSAEELDAINGSSLSAPLATTLPAAQAFSWSVVAHAAPRTGVSATSSSPPREVADKGARELAQTGDYASDCALYNTLQEPLGLRIANPDSMSDDGGDNRDMNGSRAMMTSQLDTIRSVISEATSADASVGIAQGSLAAIVEEGFDATNWSNKN</sequence>
<dbReference type="OrthoDB" id="2448307at2759"/>
<evidence type="ECO:0000313" key="3">
    <source>
        <dbReference type="EMBL" id="KAJ2752895.1"/>
    </source>
</evidence>
<keyword evidence="2" id="KW-1133">Transmembrane helix</keyword>
<protein>
    <submittedName>
        <fullName evidence="3">Uncharacterized protein</fullName>
    </submittedName>
</protein>
<feature type="compositionally biased region" description="Polar residues" evidence="1">
    <location>
        <begin position="443"/>
        <end position="459"/>
    </location>
</feature>
<feature type="transmembrane region" description="Helical" evidence="2">
    <location>
        <begin position="83"/>
        <end position="101"/>
    </location>
</feature>
<feature type="region of interest" description="Disordered" evidence="1">
    <location>
        <begin position="424"/>
        <end position="459"/>
    </location>
</feature>
<evidence type="ECO:0000256" key="1">
    <source>
        <dbReference type="SAM" id="MobiDB-lite"/>
    </source>
</evidence>
<evidence type="ECO:0000256" key="2">
    <source>
        <dbReference type="SAM" id="Phobius"/>
    </source>
</evidence>
<feature type="transmembrane region" description="Helical" evidence="2">
    <location>
        <begin position="160"/>
        <end position="182"/>
    </location>
</feature>
<organism evidence="3 4">
    <name type="scientific">Coemansia pectinata</name>
    <dbReference type="NCBI Taxonomy" id="1052879"/>
    <lineage>
        <taxon>Eukaryota</taxon>
        <taxon>Fungi</taxon>
        <taxon>Fungi incertae sedis</taxon>
        <taxon>Zoopagomycota</taxon>
        <taxon>Kickxellomycotina</taxon>
        <taxon>Kickxellomycetes</taxon>
        <taxon>Kickxellales</taxon>
        <taxon>Kickxellaceae</taxon>
        <taxon>Coemansia</taxon>
    </lineage>
</organism>
<dbReference type="PANTHER" id="PTHR34391:SF1">
    <property type="entry name" value="UPF0658 GOLGI APPARATUS MEMBRANE PROTEIN C1952.10C-RELATED"/>
    <property type="match status" value="1"/>
</dbReference>
<reference evidence="3" key="1">
    <citation type="submission" date="2022-07" db="EMBL/GenBank/DDBJ databases">
        <title>Phylogenomic reconstructions and comparative analyses of Kickxellomycotina fungi.</title>
        <authorList>
            <person name="Reynolds N.K."/>
            <person name="Stajich J.E."/>
            <person name="Barry K."/>
            <person name="Grigoriev I.V."/>
            <person name="Crous P."/>
            <person name="Smith M.E."/>
        </authorList>
    </citation>
    <scope>NUCLEOTIDE SEQUENCE</scope>
    <source>
        <strain evidence="3">BCRC 34297</strain>
    </source>
</reference>
<comment type="caution">
    <text evidence="3">The sequence shown here is derived from an EMBL/GenBank/DDBJ whole genome shotgun (WGS) entry which is preliminary data.</text>
</comment>